<evidence type="ECO:0000313" key="1">
    <source>
        <dbReference type="EMBL" id="OIQ91873.1"/>
    </source>
</evidence>
<dbReference type="AlphaFoldDB" id="A0A1J5R7M1"/>
<sequence>MLPRHQQEIDRRQRAALGAVITRLHPAFGAEYLPIVAALGMRLQAKVGDQGLVWDA</sequence>
<accession>A0A1J5R7M1</accession>
<proteinExistence type="predicted"/>
<name>A0A1J5R7M1_9ZZZZ</name>
<dbReference type="EMBL" id="MLJW01000247">
    <property type="protein sequence ID" value="OIQ91873.1"/>
    <property type="molecule type" value="Genomic_DNA"/>
</dbReference>
<protein>
    <submittedName>
        <fullName evidence="1">Uncharacterized protein</fullName>
    </submittedName>
</protein>
<organism evidence="1">
    <name type="scientific">mine drainage metagenome</name>
    <dbReference type="NCBI Taxonomy" id="410659"/>
    <lineage>
        <taxon>unclassified sequences</taxon>
        <taxon>metagenomes</taxon>
        <taxon>ecological metagenomes</taxon>
    </lineage>
</organism>
<comment type="caution">
    <text evidence="1">The sequence shown here is derived from an EMBL/GenBank/DDBJ whole genome shotgun (WGS) entry which is preliminary data.</text>
</comment>
<gene>
    <name evidence="1" type="ORF">GALL_262440</name>
</gene>
<reference evidence="1" key="1">
    <citation type="submission" date="2016-10" db="EMBL/GenBank/DDBJ databases">
        <title>Sequence of Gallionella enrichment culture.</title>
        <authorList>
            <person name="Poehlein A."/>
            <person name="Muehling M."/>
            <person name="Daniel R."/>
        </authorList>
    </citation>
    <scope>NUCLEOTIDE SEQUENCE</scope>
</reference>